<feature type="coiled-coil region" evidence="1">
    <location>
        <begin position="59"/>
        <end position="167"/>
    </location>
</feature>
<accession>A0ABZ3CHX7</accession>
<keyword evidence="3" id="KW-1185">Reference proteome</keyword>
<protein>
    <recommendedName>
        <fullName evidence="4">DUF1351 domain-containing protein</fullName>
    </recommendedName>
</protein>
<dbReference type="RefSeq" id="WP_342388120.1">
    <property type="nucleotide sequence ID" value="NZ_CP138333.2"/>
</dbReference>
<proteinExistence type="predicted"/>
<sequence length="222" mass="26295">MNIKDMLKVWKEKDQEYKLGSALSRKTVIDKKELKLPYFEETFKVMLHLDQEEQRLSNEMSYTEELEMYEEALEKAKTEDEYNHIEKNINHLKRSLKLNINKISVTIPAEKVKVILDNHQVEKAKAEARSNQLIKDRNSIQSQVEELRRKEKEIEKEISKISKLIRQADVLPEFIKSEGNTVLLSYNKEQKTAVQPLYKTLLYLENWHTTDGNPYKTIKEVK</sequence>
<name>A0ABZ3CHX7_9STAP</name>
<evidence type="ECO:0000313" key="3">
    <source>
        <dbReference type="Proteomes" id="UP001455384"/>
    </source>
</evidence>
<organism evidence="2 3">
    <name type="scientific">Salinicoccus bachuensis</name>
    <dbReference type="NCBI Taxonomy" id="3136731"/>
    <lineage>
        <taxon>Bacteria</taxon>
        <taxon>Bacillati</taxon>
        <taxon>Bacillota</taxon>
        <taxon>Bacilli</taxon>
        <taxon>Bacillales</taxon>
        <taxon>Staphylococcaceae</taxon>
        <taxon>Salinicoccus</taxon>
    </lineage>
</organism>
<reference evidence="3" key="1">
    <citation type="submission" date="2023-10" db="EMBL/GenBank/DDBJ databases">
        <title>Genome analysis and identification of Salinococcus sp. Bachu38 nov., a PGPR from the rhizosphere of Tamarix.</title>
        <authorList>
            <person name="Liang Z."/>
            <person name="Zhang X."/>
            <person name="Jia J."/>
            <person name="Chen X."/>
            <person name="Wang Y."/>
            <person name="Wang Q."/>
            <person name="Wang R."/>
        </authorList>
    </citation>
    <scope>NUCLEOTIDE SEQUENCE [LARGE SCALE GENOMIC DNA]</scope>
    <source>
        <strain evidence="3">Bachu38</strain>
    </source>
</reference>
<keyword evidence="1" id="KW-0175">Coiled coil</keyword>
<dbReference type="EMBL" id="CP138333">
    <property type="protein sequence ID" value="WZX29564.1"/>
    <property type="molecule type" value="Genomic_DNA"/>
</dbReference>
<evidence type="ECO:0000313" key="2">
    <source>
        <dbReference type="EMBL" id="WZX29564.1"/>
    </source>
</evidence>
<dbReference type="Proteomes" id="UP001455384">
    <property type="component" value="Chromosome"/>
</dbReference>
<evidence type="ECO:0008006" key="4">
    <source>
        <dbReference type="Google" id="ProtNLM"/>
    </source>
</evidence>
<gene>
    <name evidence="2" type="ORF">RQP18_13110</name>
</gene>
<evidence type="ECO:0000256" key="1">
    <source>
        <dbReference type="SAM" id="Coils"/>
    </source>
</evidence>